<feature type="coiled-coil region" evidence="1">
    <location>
        <begin position="6"/>
        <end position="47"/>
    </location>
</feature>
<protein>
    <submittedName>
        <fullName evidence="2">Uncharacterized protein</fullName>
    </submittedName>
</protein>
<reference evidence="2 3" key="1">
    <citation type="journal article" date="2018" name="PLoS ONE">
        <title>The draft genome of Kipferlia bialata reveals reductive genome evolution in fornicate parasites.</title>
        <authorList>
            <person name="Tanifuji G."/>
            <person name="Takabayashi S."/>
            <person name="Kume K."/>
            <person name="Takagi M."/>
            <person name="Nakayama T."/>
            <person name="Kamikawa R."/>
            <person name="Inagaki Y."/>
            <person name="Hashimoto T."/>
        </authorList>
    </citation>
    <scope>NUCLEOTIDE SEQUENCE [LARGE SCALE GENOMIC DNA]</scope>
    <source>
        <strain evidence="2">NY0173</strain>
    </source>
</reference>
<dbReference type="AlphaFoldDB" id="A0A9K3GP56"/>
<dbReference type="Proteomes" id="UP000265618">
    <property type="component" value="Unassembled WGS sequence"/>
</dbReference>
<feature type="non-terminal residue" evidence="2">
    <location>
        <position position="1"/>
    </location>
</feature>
<dbReference type="EMBL" id="BDIP01005165">
    <property type="protein sequence ID" value="GIQ89550.1"/>
    <property type="molecule type" value="Genomic_DNA"/>
</dbReference>
<keyword evidence="1" id="KW-0175">Coiled coil</keyword>
<evidence type="ECO:0000256" key="1">
    <source>
        <dbReference type="SAM" id="Coils"/>
    </source>
</evidence>
<sequence length="217" mass="25384">MPLYQLEAAAEREAILQTEIEDTKTRMDQMTAKLARKTTELDSIMEQYSGMESERRSHDTNAQESMRVVLKRLGSAERRLAMERLGSASQRLGKLSVAAKSDGRPHYTWDKGLEWERISNDMRTIENHIQEIERIMKEMKGSRRLTSFSAEDRAIYEGMQTQKEQYQRDKALVVNRQNQITQETRDITIESRRVLNERECEYKTFPALPLEECLDMS</sequence>
<proteinExistence type="predicted"/>
<keyword evidence="3" id="KW-1185">Reference proteome</keyword>
<organism evidence="2 3">
    <name type="scientific">Kipferlia bialata</name>
    <dbReference type="NCBI Taxonomy" id="797122"/>
    <lineage>
        <taxon>Eukaryota</taxon>
        <taxon>Metamonada</taxon>
        <taxon>Carpediemonas-like organisms</taxon>
        <taxon>Kipferlia</taxon>
    </lineage>
</organism>
<evidence type="ECO:0000313" key="2">
    <source>
        <dbReference type="EMBL" id="GIQ89550.1"/>
    </source>
</evidence>
<evidence type="ECO:0000313" key="3">
    <source>
        <dbReference type="Proteomes" id="UP000265618"/>
    </source>
</evidence>
<gene>
    <name evidence="2" type="ORF">KIPB_012049</name>
</gene>
<name>A0A9K3GP56_9EUKA</name>
<comment type="caution">
    <text evidence="2">The sequence shown here is derived from an EMBL/GenBank/DDBJ whole genome shotgun (WGS) entry which is preliminary data.</text>
</comment>
<accession>A0A9K3GP56</accession>